<organism evidence="2 3">
    <name type="scientific">Aphanizomenon flos-aquae FACHB-1040</name>
    <dbReference type="NCBI Taxonomy" id="2692887"/>
    <lineage>
        <taxon>Bacteria</taxon>
        <taxon>Bacillati</taxon>
        <taxon>Cyanobacteriota</taxon>
        <taxon>Cyanophyceae</taxon>
        <taxon>Nostocales</taxon>
        <taxon>Aphanizomenonaceae</taxon>
        <taxon>Aphanizomenon</taxon>
    </lineage>
</organism>
<dbReference type="Proteomes" id="UP000606721">
    <property type="component" value="Unassembled WGS sequence"/>
</dbReference>
<name>A0ABR8BVS2_APHFL</name>
<feature type="region of interest" description="Disordered" evidence="1">
    <location>
        <begin position="65"/>
        <end position="102"/>
    </location>
</feature>
<gene>
    <name evidence="2" type="ORF">H6F99_10995</name>
</gene>
<sequence>MSAYQRTIQAFVKLIESESSLFSREDWDNLDKLASNLPEDSQEISTEIRNWLKLESRSQIKQAFDKKRQEIPSELTKSENTLGLGGAKWPTPANEPSESSKELIQNAIKLNSSLSDDKKSQPKP</sequence>
<comment type="caution">
    <text evidence="2">The sequence shown here is derived from an EMBL/GenBank/DDBJ whole genome shotgun (WGS) entry which is preliminary data.</text>
</comment>
<dbReference type="GeneID" id="78218593"/>
<reference evidence="2 3" key="1">
    <citation type="journal article" date="2020" name="ISME J.">
        <title>Comparative genomics reveals insights into cyanobacterial evolution and habitat adaptation.</title>
        <authorList>
            <person name="Chen M.Y."/>
            <person name="Teng W.K."/>
            <person name="Zhao L."/>
            <person name="Hu C.X."/>
            <person name="Zhou Y.K."/>
            <person name="Han B.P."/>
            <person name="Song L.R."/>
            <person name="Shu W.S."/>
        </authorList>
    </citation>
    <scope>NUCLEOTIDE SEQUENCE [LARGE SCALE GENOMIC DNA]</scope>
    <source>
        <strain evidence="2 3">FACHB-1040</strain>
    </source>
</reference>
<keyword evidence="3" id="KW-1185">Reference proteome</keyword>
<evidence type="ECO:0000313" key="3">
    <source>
        <dbReference type="Proteomes" id="UP000606721"/>
    </source>
</evidence>
<evidence type="ECO:0000256" key="1">
    <source>
        <dbReference type="SAM" id="MobiDB-lite"/>
    </source>
</evidence>
<accession>A0ABR8BVS2</accession>
<proteinExistence type="predicted"/>
<evidence type="ECO:0000313" key="2">
    <source>
        <dbReference type="EMBL" id="MBD2278802.1"/>
    </source>
</evidence>
<protein>
    <submittedName>
        <fullName evidence="2">Uncharacterized protein</fullName>
    </submittedName>
</protein>
<dbReference type="EMBL" id="JACJQT010000025">
    <property type="protein sequence ID" value="MBD2278802.1"/>
    <property type="molecule type" value="Genomic_DNA"/>
</dbReference>
<dbReference type="RefSeq" id="WP_190383048.1">
    <property type="nucleotide sequence ID" value="NZ_JACJQT010000025.1"/>
</dbReference>